<dbReference type="EMBL" id="MLJW01000132">
    <property type="protein sequence ID" value="OIQ97505.1"/>
    <property type="molecule type" value="Genomic_DNA"/>
</dbReference>
<evidence type="ECO:0000256" key="5">
    <source>
        <dbReference type="ARBA" id="ARBA00023237"/>
    </source>
</evidence>
<keyword evidence="5" id="KW-0998">Cell outer membrane</keyword>
<protein>
    <submittedName>
        <fullName evidence="7">Outer membrane protein assembly factor BamA</fullName>
    </submittedName>
</protein>
<feature type="domain" description="Bacterial surface antigen (D15)" evidence="6">
    <location>
        <begin position="576"/>
        <end position="778"/>
    </location>
</feature>
<comment type="caution">
    <text evidence="7">The sequence shown here is derived from an EMBL/GenBank/DDBJ whole genome shotgun (WGS) entry which is preliminary data.</text>
</comment>
<evidence type="ECO:0000256" key="1">
    <source>
        <dbReference type="ARBA" id="ARBA00004370"/>
    </source>
</evidence>
<organism evidence="7">
    <name type="scientific">mine drainage metagenome</name>
    <dbReference type="NCBI Taxonomy" id="410659"/>
    <lineage>
        <taxon>unclassified sequences</taxon>
        <taxon>metagenomes</taxon>
        <taxon>ecological metagenomes</taxon>
    </lineage>
</organism>
<dbReference type="PANTHER" id="PTHR12815:SF47">
    <property type="entry name" value="TRANSLOCATION AND ASSEMBLY MODULE SUBUNIT TAMA"/>
    <property type="match status" value="1"/>
</dbReference>
<comment type="subcellular location">
    <subcellularLocation>
        <location evidence="1">Membrane</location>
    </subcellularLocation>
</comment>
<evidence type="ECO:0000256" key="4">
    <source>
        <dbReference type="ARBA" id="ARBA00023136"/>
    </source>
</evidence>
<evidence type="ECO:0000256" key="2">
    <source>
        <dbReference type="ARBA" id="ARBA00022692"/>
    </source>
</evidence>
<evidence type="ECO:0000259" key="6">
    <source>
        <dbReference type="Pfam" id="PF01103"/>
    </source>
</evidence>
<dbReference type="InterPro" id="IPR000184">
    <property type="entry name" value="Bac_surfAg_D15"/>
</dbReference>
<evidence type="ECO:0000313" key="7">
    <source>
        <dbReference type="EMBL" id="OIQ97505.1"/>
    </source>
</evidence>
<dbReference type="PANTHER" id="PTHR12815">
    <property type="entry name" value="SORTING AND ASSEMBLY MACHINERY SAMM50 PROTEIN FAMILY MEMBER"/>
    <property type="match status" value="1"/>
</dbReference>
<accession>A0A1J5RP41</accession>
<keyword evidence="2" id="KW-0812">Transmembrane</keyword>
<evidence type="ECO:0000256" key="3">
    <source>
        <dbReference type="ARBA" id="ARBA00022729"/>
    </source>
</evidence>
<reference evidence="7" key="1">
    <citation type="submission" date="2016-10" db="EMBL/GenBank/DDBJ databases">
        <title>Sequence of Gallionella enrichment culture.</title>
        <authorList>
            <person name="Poehlein A."/>
            <person name="Muehling M."/>
            <person name="Daniel R."/>
        </authorList>
    </citation>
    <scope>NUCLEOTIDE SEQUENCE</scope>
</reference>
<proteinExistence type="predicted"/>
<dbReference type="AlphaFoldDB" id="A0A1J5RP41"/>
<gene>
    <name evidence="7" type="primary">bamA_8</name>
    <name evidence="7" type="ORF">GALL_205150</name>
</gene>
<sequence length="778" mass="89417">MNQRNLFFTLLACVVILLLASCATVKNYPHNKPFIFDNKVLLDGNISKDEKKRLTNDLMNYWDDSLKAQKLQKLFFFSTIKNPPAFDSMNIGRTKKFMNAYLNSQGYYYAEMKDSIPKFDTVRDQVRVTAIMIIHIGKNITIDSVAYALTDSAMQKLAVQNFAGTLLKKGTPVNKQIISNEKDRITTIFRNNGYFKFNKEDIYAEADTTDRKLLTLTLDPAEQIKLLEEAAKMRKENPKWDILIKQKPIDDSSKLEKYYINKVFYYPETKLTDVPDSLITNNNLKKLKRNDLTMFYSEGKFLIKPLREHTFLRHDSLYNETLYYKTINTLGQIGAWQQVDARTVVTAKDSLDLHLFLVPALKQNYTVDLEGSRNTGDITAGNLLGLSASISYRNRNVWKQAIQSVTSLRVGTEFSLTPPNNSTNSLLQTLQLNLSHTYSFPKLIVPFQRWRYLRSLENKRTLFSTSASYTDRKDYYVLRSFVTSWGYEWRKGNNTWLFKPLNIELYKLDTLLKLDTLFFQNPFLRNSFRDGNVVGSSLSFNKTFNSNSKESHLIRMGFEESGTLLSLFRSLNNLVFSYTKFDGEYRFTHKYLKSELATRFFVGAAFPKAGQAMPIFKQYYLGGPNSMRAWGLRQLGLGSSILSDTSKSSYTDRFGNFALEGNIEYRFTIWDFSSVKIASALYADMGNIWTLNNNPADPNSVFSPARLGKDLAIGIGSGLRLDANYFLIRLDFAYKLKDPARQTNDGWVDFRNMKLKETRSNGAQINNLTFQFGIGLPF</sequence>
<dbReference type="PROSITE" id="PS51257">
    <property type="entry name" value="PROKAR_LIPOPROTEIN"/>
    <property type="match status" value="1"/>
</dbReference>
<keyword evidence="3" id="KW-0732">Signal</keyword>
<dbReference type="GO" id="GO:0019867">
    <property type="term" value="C:outer membrane"/>
    <property type="evidence" value="ECO:0007669"/>
    <property type="project" value="InterPro"/>
</dbReference>
<dbReference type="Pfam" id="PF01103">
    <property type="entry name" value="Omp85"/>
    <property type="match status" value="1"/>
</dbReference>
<keyword evidence="4" id="KW-0472">Membrane</keyword>
<dbReference type="Gene3D" id="2.40.160.50">
    <property type="entry name" value="membrane protein fhac: a member of the omp85/tpsb transporter family"/>
    <property type="match status" value="1"/>
</dbReference>
<dbReference type="InterPro" id="IPR039910">
    <property type="entry name" value="D15-like"/>
</dbReference>
<name>A0A1J5RP41_9ZZZZ</name>